<dbReference type="GO" id="GO:0046872">
    <property type="term" value="F:metal ion binding"/>
    <property type="evidence" value="ECO:0007669"/>
    <property type="project" value="UniProtKB-KW"/>
</dbReference>
<evidence type="ECO:0000256" key="1">
    <source>
        <dbReference type="ARBA" id="ARBA00022723"/>
    </source>
</evidence>
<dbReference type="OrthoDB" id="17262at2759"/>
<reference evidence="3 4" key="1">
    <citation type="journal article" date="2017" name="Environ. Microbiol.">
        <title>Decay of the glycolytic pathway and adaptation to intranuclear parasitism within Enterocytozoonidae microsporidia.</title>
        <authorList>
            <person name="Wiredu Boakye D."/>
            <person name="Jaroenlak P."/>
            <person name="Prachumwat A."/>
            <person name="Williams T.A."/>
            <person name="Bateman K.S."/>
            <person name="Itsathitphaisarn O."/>
            <person name="Sritunyalucksana K."/>
            <person name="Paszkiewicz K.H."/>
            <person name="Moore K.A."/>
            <person name="Stentiford G.D."/>
            <person name="Williams B.A."/>
        </authorList>
    </citation>
    <scope>NUCLEOTIDE SEQUENCE [LARGE SCALE GENOMIC DNA]</scope>
    <source>
        <strain evidence="3 4">GB1</strain>
    </source>
</reference>
<keyword evidence="2" id="KW-0460">Magnesium</keyword>
<comment type="caution">
    <text evidence="3">The sequence shown here is derived from an EMBL/GenBank/DDBJ whole genome shotgun (WGS) entry which is preliminary data.</text>
</comment>
<dbReference type="PANTHER" id="PTHR11081">
    <property type="entry name" value="FLAP ENDONUCLEASE FAMILY MEMBER"/>
    <property type="match status" value="1"/>
</dbReference>
<gene>
    <name evidence="3" type="ORF">HERIO_1876</name>
</gene>
<dbReference type="EMBL" id="LVKB01000120">
    <property type="protein sequence ID" value="ORD96171.1"/>
    <property type="molecule type" value="Genomic_DNA"/>
</dbReference>
<dbReference type="GO" id="GO:0017108">
    <property type="term" value="F:5'-flap endonuclease activity"/>
    <property type="evidence" value="ECO:0007669"/>
    <property type="project" value="TreeGrafter"/>
</dbReference>
<proteinExistence type="predicted"/>
<dbReference type="VEuPathDB" id="MicrosporidiaDB:HERIO_1876"/>
<evidence type="ECO:0000256" key="2">
    <source>
        <dbReference type="ARBA" id="ARBA00022842"/>
    </source>
</evidence>
<dbReference type="Gene3D" id="3.40.50.1010">
    <property type="entry name" value="5'-nuclease"/>
    <property type="match status" value="1"/>
</dbReference>
<sequence length="467" mass="54509">MTVRALNLITKEINYPITILKNKKLAIDGAWFVRKFFKEMNKANFDDIPMYVNNELENIIKISKEFQIDILWIWDGMKYNDFTLFEDKLHSSEHASRLITNNKLKPYHMSSIEFLIKPVNKVLNDAKITVVRAPYSAMAQCVYYLENNIVDYIFSKTDVFLFNRCEKGIFDFNFETKKINYVLRSTIENYLKVKNHFFLRQILIASGCEFCKTVPSLAENFSVEKLIELFAEKSYKNSSFEEELKANPDYKELHTAAIINIMFHPVMTQDGTVVSMEHKEMPEDMPLIFGEKLPNSLYWLLFTNQISPVLIENMAYKPADNILTIMADKLRSIVLNEVNIDELKSDTDNFVINLDRIISSKTIPEINNQFKDEIIKNYTVLSQIKDGSTIAIKTLNNMIFNSGIDKEIFYYYFMLFDYYSAFDDLIFILKITAKISDVPSNKIFIENGNLKENEIADKFLQIISENK</sequence>
<evidence type="ECO:0000313" key="4">
    <source>
        <dbReference type="Proteomes" id="UP000192356"/>
    </source>
</evidence>
<keyword evidence="1" id="KW-0479">Metal-binding</keyword>
<dbReference type="AlphaFoldDB" id="A0A1X0Q8P8"/>
<name>A0A1X0Q8P8_9MICR</name>
<keyword evidence="4" id="KW-1185">Reference proteome</keyword>
<dbReference type="VEuPathDB" id="MicrosporidiaDB:A0H76_2410"/>
<organism evidence="3 4">
    <name type="scientific">Hepatospora eriocheir</name>
    <dbReference type="NCBI Taxonomy" id="1081669"/>
    <lineage>
        <taxon>Eukaryota</taxon>
        <taxon>Fungi</taxon>
        <taxon>Fungi incertae sedis</taxon>
        <taxon>Microsporidia</taxon>
        <taxon>Hepatosporidae</taxon>
        <taxon>Hepatospora</taxon>
    </lineage>
</organism>
<accession>A0A1X0Q8P8</accession>
<dbReference type="PANTHER" id="PTHR11081:SF9">
    <property type="entry name" value="FLAP ENDONUCLEASE 1"/>
    <property type="match status" value="1"/>
</dbReference>
<protein>
    <submittedName>
        <fullName evidence="3">Uncharacterized protein</fullName>
    </submittedName>
</protein>
<evidence type="ECO:0000313" key="3">
    <source>
        <dbReference type="EMBL" id="ORD96171.1"/>
    </source>
</evidence>
<dbReference type="InterPro" id="IPR006084">
    <property type="entry name" value="XPG/Rad2"/>
</dbReference>
<dbReference type="Proteomes" id="UP000192356">
    <property type="component" value="Unassembled WGS sequence"/>
</dbReference>
<dbReference type="InterPro" id="IPR029060">
    <property type="entry name" value="PIN-like_dom_sf"/>
</dbReference>
<dbReference type="SUPFAM" id="SSF88723">
    <property type="entry name" value="PIN domain-like"/>
    <property type="match status" value="1"/>
</dbReference>